<dbReference type="Proteomes" id="UP001498398">
    <property type="component" value="Unassembled WGS sequence"/>
</dbReference>
<feature type="region of interest" description="Disordered" evidence="1">
    <location>
        <begin position="1"/>
        <end position="70"/>
    </location>
</feature>
<sequence>MLMNDESGAADLNPYASPVSGKTAQSVRLELAKEAEENTLQEMKDKKRMNKESEWKDSDNEDDDLPDLKTSPSEFLYFGLEIEQQQQELFLDITSVHAPSNKQMTAIMD</sequence>
<organism evidence="2 3">
    <name type="scientific">Marasmiellus scandens</name>
    <dbReference type="NCBI Taxonomy" id="2682957"/>
    <lineage>
        <taxon>Eukaryota</taxon>
        <taxon>Fungi</taxon>
        <taxon>Dikarya</taxon>
        <taxon>Basidiomycota</taxon>
        <taxon>Agaricomycotina</taxon>
        <taxon>Agaricomycetes</taxon>
        <taxon>Agaricomycetidae</taxon>
        <taxon>Agaricales</taxon>
        <taxon>Marasmiineae</taxon>
        <taxon>Omphalotaceae</taxon>
        <taxon>Marasmiellus</taxon>
    </lineage>
</organism>
<proteinExistence type="predicted"/>
<evidence type="ECO:0000256" key="1">
    <source>
        <dbReference type="SAM" id="MobiDB-lite"/>
    </source>
</evidence>
<evidence type="ECO:0000313" key="3">
    <source>
        <dbReference type="Proteomes" id="UP001498398"/>
    </source>
</evidence>
<keyword evidence="3" id="KW-1185">Reference proteome</keyword>
<feature type="compositionally biased region" description="Basic and acidic residues" evidence="1">
    <location>
        <begin position="30"/>
        <end position="58"/>
    </location>
</feature>
<comment type="caution">
    <text evidence="2">The sequence shown here is derived from an EMBL/GenBank/DDBJ whole genome shotgun (WGS) entry which is preliminary data.</text>
</comment>
<evidence type="ECO:0000313" key="2">
    <source>
        <dbReference type="EMBL" id="KAK7444581.1"/>
    </source>
</evidence>
<accession>A0ABR1J1V0</accession>
<dbReference type="EMBL" id="JBANRG010000050">
    <property type="protein sequence ID" value="KAK7444581.1"/>
    <property type="molecule type" value="Genomic_DNA"/>
</dbReference>
<protein>
    <submittedName>
        <fullName evidence="2">Uncharacterized protein</fullName>
    </submittedName>
</protein>
<name>A0ABR1J1V0_9AGAR</name>
<reference evidence="2 3" key="1">
    <citation type="submission" date="2024-01" db="EMBL/GenBank/DDBJ databases">
        <title>A draft genome for the cacao thread blight pathogen Marasmiellus scandens.</title>
        <authorList>
            <person name="Baruah I.K."/>
            <person name="Leung J."/>
            <person name="Bukari Y."/>
            <person name="Amoako-Attah I."/>
            <person name="Meinhardt L.W."/>
            <person name="Bailey B.A."/>
            <person name="Cohen S.P."/>
        </authorList>
    </citation>
    <scope>NUCLEOTIDE SEQUENCE [LARGE SCALE GENOMIC DNA]</scope>
    <source>
        <strain evidence="2 3">GH-19</strain>
    </source>
</reference>
<gene>
    <name evidence="2" type="ORF">VKT23_015259</name>
</gene>